<evidence type="ECO:0000256" key="3">
    <source>
        <dbReference type="ARBA" id="ARBA00023125"/>
    </source>
</evidence>
<evidence type="ECO:0000256" key="4">
    <source>
        <dbReference type="ARBA" id="ARBA00023163"/>
    </source>
</evidence>
<keyword evidence="4" id="KW-0804">Transcription</keyword>
<dbReference type="PROSITE" id="PS00715">
    <property type="entry name" value="SIGMA70_1"/>
    <property type="match status" value="1"/>
</dbReference>
<accession>A0A6I0F8L8</accession>
<dbReference type="SUPFAM" id="SSF88946">
    <property type="entry name" value="Sigma2 domain of RNA polymerase sigma factors"/>
    <property type="match status" value="1"/>
</dbReference>
<feature type="domain" description="RNA polymerase sigma-70" evidence="5">
    <location>
        <begin position="49"/>
        <end position="62"/>
    </location>
</feature>
<keyword evidence="1" id="KW-0805">Transcription regulation</keyword>
<dbReference type="RefSeq" id="WP_151861270.1">
    <property type="nucleotide sequence ID" value="NZ_WBZC01000028.1"/>
</dbReference>
<dbReference type="InterPro" id="IPR007627">
    <property type="entry name" value="RNA_pol_sigma70_r2"/>
</dbReference>
<evidence type="ECO:0000256" key="1">
    <source>
        <dbReference type="ARBA" id="ARBA00023015"/>
    </source>
</evidence>
<dbReference type="AlphaFoldDB" id="A0A6I0F8L8"/>
<organism evidence="6 7">
    <name type="scientific">Alkaliphilus pronyensis</name>
    <dbReference type="NCBI Taxonomy" id="1482732"/>
    <lineage>
        <taxon>Bacteria</taxon>
        <taxon>Bacillati</taxon>
        <taxon>Bacillota</taxon>
        <taxon>Clostridia</taxon>
        <taxon>Peptostreptococcales</taxon>
        <taxon>Natronincolaceae</taxon>
        <taxon>Alkaliphilus</taxon>
    </lineage>
</organism>
<dbReference type="InterPro" id="IPR013325">
    <property type="entry name" value="RNA_pol_sigma_r2"/>
</dbReference>
<reference evidence="6 7" key="1">
    <citation type="submission" date="2019-10" db="EMBL/GenBank/DDBJ databases">
        <title>Alkaliphilus serpentinus sp. nov. and Alkaliphilus pronyensis sp. nov., two novel anaerobic alkaliphilic species isolated from the serpentinized-hosted hydrothermal field of the Prony Bay (New Caledonia).</title>
        <authorList>
            <person name="Postec A."/>
        </authorList>
    </citation>
    <scope>NUCLEOTIDE SEQUENCE [LARGE SCALE GENOMIC DNA]</scope>
    <source>
        <strain evidence="6 7">LacV</strain>
    </source>
</reference>
<dbReference type="Gene3D" id="1.10.1740.10">
    <property type="match status" value="1"/>
</dbReference>
<dbReference type="PANTHER" id="PTHR30603">
    <property type="entry name" value="RNA POLYMERASE SIGMA FACTOR RPO"/>
    <property type="match status" value="1"/>
</dbReference>
<dbReference type="Pfam" id="PF04542">
    <property type="entry name" value="Sigma70_r2"/>
    <property type="match status" value="1"/>
</dbReference>
<dbReference type="InterPro" id="IPR014284">
    <property type="entry name" value="RNA_pol_sigma-70_dom"/>
</dbReference>
<dbReference type="InterPro" id="IPR050239">
    <property type="entry name" value="Sigma-70_RNA_pol_init_factors"/>
</dbReference>
<dbReference type="OrthoDB" id="1779676at2"/>
<dbReference type="Pfam" id="PF04545">
    <property type="entry name" value="Sigma70_r4"/>
    <property type="match status" value="1"/>
</dbReference>
<proteinExistence type="predicted"/>
<evidence type="ECO:0000313" key="6">
    <source>
        <dbReference type="EMBL" id="KAB3534418.1"/>
    </source>
</evidence>
<dbReference type="EMBL" id="WBZC01000028">
    <property type="protein sequence ID" value="KAB3534418.1"/>
    <property type="molecule type" value="Genomic_DNA"/>
</dbReference>
<dbReference type="InterPro" id="IPR013324">
    <property type="entry name" value="RNA_pol_sigma_r3/r4-like"/>
</dbReference>
<dbReference type="PANTHER" id="PTHR30603:SF47">
    <property type="entry name" value="RNA POLYMERASE SIGMA FACTOR SIGD, CHLOROPLASTIC"/>
    <property type="match status" value="1"/>
</dbReference>
<dbReference type="GO" id="GO:0003677">
    <property type="term" value="F:DNA binding"/>
    <property type="evidence" value="ECO:0007669"/>
    <property type="project" value="UniProtKB-KW"/>
</dbReference>
<dbReference type="InterPro" id="IPR000943">
    <property type="entry name" value="RNA_pol_sigma70"/>
</dbReference>
<evidence type="ECO:0000259" key="5">
    <source>
        <dbReference type="PROSITE" id="PS00715"/>
    </source>
</evidence>
<dbReference type="GO" id="GO:0006352">
    <property type="term" value="P:DNA-templated transcription initiation"/>
    <property type="evidence" value="ECO:0007669"/>
    <property type="project" value="InterPro"/>
</dbReference>
<comment type="caution">
    <text evidence="6">The sequence shown here is derived from an EMBL/GenBank/DDBJ whole genome shotgun (WGS) entry which is preliminary data.</text>
</comment>
<dbReference type="Gene3D" id="1.10.10.10">
    <property type="entry name" value="Winged helix-like DNA-binding domain superfamily/Winged helix DNA-binding domain"/>
    <property type="match status" value="1"/>
</dbReference>
<name>A0A6I0F8L8_9FIRM</name>
<gene>
    <name evidence="6" type="ORF">F8154_08930</name>
</gene>
<sequence length="291" mass="33570">MTNEELVVDYQNGNQEALDQLITQNKGLVHYFVKRYCGFCKQSFVDEDDLVQEGYIGLMNAAKKFDPVVEGDEPKIKFSSYAYKAIMGRIFRSVNDYIPREKKSDLESELINVNSIQDFIPGSEDITFEDMLVYENDIFKTIKDFERAFDNEILKQDLLDLFENVFGKEFTVDLCDPGTVLNKEALLDKLKDGITPKEVILLHYGLLGKKMSFASISEYVDLSVERISMIELKALQTIRTSDFISEFIDRYGFEFGINKEKWFQSLQEATSFDVVEDRISSIDDLLEELIS</sequence>
<protein>
    <submittedName>
        <fullName evidence="6">Sigma-70 family RNA polymerase sigma factor</fullName>
    </submittedName>
</protein>
<dbReference type="NCBIfam" id="TIGR02937">
    <property type="entry name" value="sigma70-ECF"/>
    <property type="match status" value="1"/>
</dbReference>
<dbReference type="SUPFAM" id="SSF88659">
    <property type="entry name" value="Sigma3 and sigma4 domains of RNA polymerase sigma factors"/>
    <property type="match status" value="1"/>
</dbReference>
<keyword evidence="7" id="KW-1185">Reference proteome</keyword>
<evidence type="ECO:0000313" key="7">
    <source>
        <dbReference type="Proteomes" id="UP000432715"/>
    </source>
</evidence>
<keyword evidence="2" id="KW-0731">Sigma factor</keyword>
<dbReference type="InterPro" id="IPR007630">
    <property type="entry name" value="RNA_pol_sigma70_r4"/>
</dbReference>
<keyword evidence="3" id="KW-0238">DNA-binding</keyword>
<dbReference type="InterPro" id="IPR036388">
    <property type="entry name" value="WH-like_DNA-bd_sf"/>
</dbReference>
<dbReference type="Proteomes" id="UP000432715">
    <property type="component" value="Unassembled WGS sequence"/>
</dbReference>
<dbReference type="GO" id="GO:0016987">
    <property type="term" value="F:sigma factor activity"/>
    <property type="evidence" value="ECO:0007669"/>
    <property type="project" value="UniProtKB-KW"/>
</dbReference>
<evidence type="ECO:0000256" key="2">
    <source>
        <dbReference type="ARBA" id="ARBA00023082"/>
    </source>
</evidence>
<dbReference type="PRINTS" id="PR00046">
    <property type="entry name" value="SIGMA70FCT"/>
</dbReference>